<evidence type="ECO:0000313" key="15">
    <source>
        <dbReference type="EMBL" id="OIR11022.1"/>
    </source>
</evidence>
<dbReference type="PANTHER" id="PTHR30231">
    <property type="entry name" value="DNA POLYMERASE III SUBUNIT EPSILON"/>
    <property type="match status" value="1"/>
</dbReference>
<keyword evidence="13" id="KW-0464">Manganese</keyword>
<dbReference type="InterPro" id="IPR013520">
    <property type="entry name" value="Ribonucl_H"/>
</dbReference>
<evidence type="ECO:0000256" key="6">
    <source>
        <dbReference type="ARBA" id="ARBA00022705"/>
    </source>
</evidence>
<keyword evidence="11" id="KW-0460">Magnesium</keyword>
<keyword evidence="12" id="KW-0239">DNA-directed DNA polymerase</keyword>
<evidence type="ECO:0000256" key="5">
    <source>
        <dbReference type="ARBA" id="ARBA00022695"/>
    </source>
</evidence>
<dbReference type="GO" id="GO:0045004">
    <property type="term" value="P:DNA replication proofreading"/>
    <property type="evidence" value="ECO:0007669"/>
    <property type="project" value="TreeGrafter"/>
</dbReference>
<evidence type="ECO:0000256" key="9">
    <source>
        <dbReference type="ARBA" id="ARBA00022801"/>
    </source>
</evidence>
<feature type="domain" description="Exonuclease" evidence="14">
    <location>
        <begin position="2"/>
        <end position="171"/>
    </location>
</feature>
<sequence length="235" mass="25740">MRQVVLDTETTGLDPKQGHRIIEVAAIELNGRKVSERTFHRYLNPEREIDEGAAAVHGLTLDRLQDEPKFAEIAPALLEFIAGAELIIHNAPFDIGFLNAELALAGLPSLTNPVIDTLKVAKELHPGKKNNLDALCDRYQIDNSHRTLHGALLDTELLAEVYLGMTRGQESLLGDERSEEDGVQFTAAGEAIRLNVRVLPASAEELALHSAQLADIEKASKGACIWKKLEEQPSS</sequence>
<evidence type="ECO:0000256" key="10">
    <source>
        <dbReference type="ARBA" id="ARBA00022839"/>
    </source>
</evidence>
<dbReference type="GO" id="GO:0005829">
    <property type="term" value="C:cytosol"/>
    <property type="evidence" value="ECO:0007669"/>
    <property type="project" value="TreeGrafter"/>
</dbReference>
<dbReference type="EMBL" id="MLJW01000021">
    <property type="protein sequence ID" value="OIR11022.1"/>
    <property type="molecule type" value="Genomic_DNA"/>
</dbReference>
<proteinExistence type="predicted"/>
<dbReference type="GO" id="GO:0003887">
    <property type="term" value="F:DNA-directed DNA polymerase activity"/>
    <property type="evidence" value="ECO:0007669"/>
    <property type="project" value="UniProtKB-KW"/>
</dbReference>
<keyword evidence="10" id="KW-0269">Exonuclease</keyword>
<evidence type="ECO:0000256" key="8">
    <source>
        <dbReference type="ARBA" id="ARBA00022723"/>
    </source>
</evidence>
<dbReference type="PANTHER" id="PTHR30231:SF41">
    <property type="entry name" value="DNA POLYMERASE III SUBUNIT EPSILON"/>
    <property type="match status" value="1"/>
</dbReference>
<dbReference type="InterPro" id="IPR006054">
    <property type="entry name" value="DnaQ"/>
</dbReference>
<evidence type="ECO:0000256" key="7">
    <source>
        <dbReference type="ARBA" id="ARBA00022722"/>
    </source>
</evidence>
<evidence type="ECO:0000256" key="2">
    <source>
        <dbReference type="ARBA" id="ARBA00001946"/>
    </source>
</evidence>
<dbReference type="InterPro" id="IPR006309">
    <property type="entry name" value="DnaQ_proteo"/>
</dbReference>
<dbReference type="GO" id="GO:0003677">
    <property type="term" value="F:DNA binding"/>
    <property type="evidence" value="ECO:0007669"/>
    <property type="project" value="InterPro"/>
</dbReference>
<dbReference type="InterPro" id="IPR036397">
    <property type="entry name" value="RNaseH_sf"/>
</dbReference>
<dbReference type="InterPro" id="IPR012337">
    <property type="entry name" value="RNaseH-like_sf"/>
</dbReference>
<evidence type="ECO:0000256" key="12">
    <source>
        <dbReference type="ARBA" id="ARBA00022932"/>
    </source>
</evidence>
<evidence type="ECO:0000256" key="13">
    <source>
        <dbReference type="ARBA" id="ARBA00023211"/>
    </source>
</evidence>
<reference evidence="15" key="1">
    <citation type="submission" date="2016-10" db="EMBL/GenBank/DDBJ databases">
        <title>Sequence of Gallionella enrichment culture.</title>
        <authorList>
            <person name="Poehlein A."/>
            <person name="Muehling M."/>
            <person name="Daniel R."/>
        </authorList>
    </citation>
    <scope>NUCLEOTIDE SEQUENCE</scope>
</reference>
<comment type="cofactor">
    <cofactor evidence="2">
        <name>Mg(2+)</name>
        <dbReference type="ChEBI" id="CHEBI:18420"/>
    </cofactor>
</comment>
<evidence type="ECO:0000256" key="3">
    <source>
        <dbReference type="ARBA" id="ARBA00020352"/>
    </source>
</evidence>
<comment type="cofactor">
    <cofactor evidence="1">
        <name>Mn(2+)</name>
        <dbReference type="ChEBI" id="CHEBI:29035"/>
    </cofactor>
</comment>
<comment type="caution">
    <text evidence="15">The sequence shown here is derived from an EMBL/GenBank/DDBJ whole genome shotgun (WGS) entry which is preliminary data.</text>
</comment>
<dbReference type="AlphaFoldDB" id="A0A1J5TG72"/>
<dbReference type="Gene3D" id="3.30.420.10">
    <property type="entry name" value="Ribonuclease H-like superfamily/Ribonuclease H"/>
    <property type="match status" value="1"/>
</dbReference>
<protein>
    <recommendedName>
        <fullName evidence="3">DNA polymerase III subunit epsilon</fullName>
    </recommendedName>
</protein>
<organism evidence="15">
    <name type="scientific">mine drainage metagenome</name>
    <dbReference type="NCBI Taxonomy" id="410659"/>
    <lineage>
        <taxon>unclassified sequences</taxon>
        <taxon>metagenomes</taxon>
        <taxon>ecological metagenomes</taxon>
    </lineage>
</organism>
<dbReference type="NCBIfam" id="TIGR01406">
    <property type="entry name" value="dnaQ_proteo"/>
    <property type="match status" value="1"/>
</dbReference>
<evidence type="ECO:0000259" key="14">
    <source>
        <dbReference type="SMART" id="SM00479"/>
    </source>
</evidence>
<keyword evidence="5 15" id="KW-0548">Nucleotidyltransferase</keyword>
<dbReference type="GO" id="GO:0008408">
    <property type="term" value="F:3'-5' exonuclease activity"/>
    <property type="evidence" value="ECO:0007669"/>
    <property type="project" value="TreeGrafter"/>
</dbReference>
<dbReference type="NCBIfam" id="TIGR00573">
    <property type="entry name" value="dnaq"/>
    <property type="match status" value="1"/>
</dbReference>
<name>A0A1J5TG72_9ZZZZ</name>
<keyword evidence="4 15" id="KW-0808">Transferase</keyword>
<dbReference type="Pfam" id="PF00929">
    <property type="entry name" value="RNase_T"/>
    <property type="match status" value="1"/>
</dbReference>
<gene>
    <name evidence="15" type="primary">dnaQ_3</name>
    <name evidence="15" type="ORF">GALL_71930</name>
</gene>
<dbReference type="GO" id="GO:0046872">
    <property type="term" value="F:metal ion binding"/>
    <property type="evidence" value="ECO:0007669"/>
    <property type="project" value="UniProtKB-KW"/>
</dbReference>
<dbReference type="SUPFAM" id="SSF53098">
    <property type="entry name" value="Ribonuclease H-like"/>
    <property type="match status" value="1"/>
</dbReference>
<dbReference type="CDD" id="cd06131">
    <property type="entry name" value="DNA_pol_III_epsilon_Ecoli_like"/>
    <property type="match status" value="1"/>
</dbReference>
<dbReference type="SMART" id="SM00479">
    <property type="entry name" value="EXOIII"/>
    <property type="match status" value="1"/>
</dbReference>
<keyword evidence="9" id="KW-0378">Hydrolase</keyword>
<accession>A0A1J5TG72</accession>
<keyword evidence="8" id="KW-0479">Metal-binding</keyword>
<evidence type="ECO:0000256" key="4">
    <source>
        <dbReference type="ARBA" id="ARBA00022679"/>
    </source>
</evidence>
<dbReference type="NCBIfam" id="NF004316">
    <property type="entry name" value="PRK05711.1"/>
    <property type="match status" value="1"/>
</dbReference>
<evidence type="ECO:0000256" key="1">
    <source>
        <dbReference type="ARBA" id="ARBA00001936"/>
    </source>
</evidence>
<evidence type="ECO:0000256" key="11">
    <source>
        <dbReference type="ARBA" id="ARBA00022842"/>
    </source>
</evidence>
<keyword evidence="7" id="KW-0540">Nuclease</keyword>
<keyword evidence="6" id="KW-0235">DNA replication</keyword>
<dbReference type="FunFam" id="3.30.420.10:FF:000012">
    <property type="entry name" value="DNA polymerase III subunit epsilon"/>
    <property type="match status" value="1"/>
</dbReference>